<organism evidence="2 3">
    <name type="scientific">Ophiocordyceps unilateralis</name>
    <name type="common">Zombie-ant fungus</name>
    <name type="synonym">Torrubia unilateralis</name>
    <dbReference type="NCBI Taxonomy" id="268505"/>
    <lineage>
        <taxon>Eukaryota</taxon>
        <taxon>Fungi</taxon>
        <taxon>Dikarya</taxon>
        <taxon>Ascomycota</taxon>
        <taxon>Pezizomycotina</taxon>
        <taxon>Sordariomycetes</taxon>
        <taxon>Hypocreomycetidae</taxon>
        <taxon>Hypocreales</taxon>
        <taxon>Ophiocordycipitaceae</taxon>
        <taxon>Ophiocordyceps</taxon>
    </lineage>
</organism>
<evidence type="ECO:0000313" key="3">
    <source>
        <dbReference type="Proteomes" id="UP000037136"/>
    </source>
</evidence>
<feature type="region of interest" description="Disordered" evidence="1">
    <location>
        <begin position="42"/>
        <end position="154"/>
    </location>
</feature>
<accession>A0A2A9PL78</accession>
<reference evidence="2 3" key="2">
    <citation type="journal article" date="2017" name="Sci. Rep.">
        <title>Ant-infecting Ophiocordyceps genomes reveal a high diversity of potential behavioral manipulation genes and a possible major role for enterotoxins.</title>
        <authorList>
            <person name="de Bekker C."/>
            <person name="Ohm R.A."/>
            <person name="Evans H.C."/>
            <person name="Brachmann A."/>
            <person name="Hughes D.P."/>
        </authorList>
    </citation>
    <scope>NUCLEOTIDE SEQUENCE [LARGE SCALE GENOMIC DNA]</scope>
    <source>
        <strain evidence="2 3">SC16a</strain>
    </source>
</reference>
<evidence type="ECO:0000313" key="2">
    <source>
        <dbReference type="EMBL" id="PFH61642.1"/>
    </source>
</evidence>
<name>A0A2A9PL78_OPHUN</name>
<dbReference type="EMBL" id="LAZP02000062">
    <property type="protein sequence ID" value="PFH61642.1"/>
    <property type="molecule type" value="Genomic_DNA"/>
</dbReference>
<evidence type="ECO:0000256" key="1">
    <source>
        <dbReference type="SAM" id="MobiDB-lite"/>
    </source>
</evidence>
<dbReference type="AlphaFoldDB" id="A0A2A9PL78"/>
<gene>
    <name evidence="2" type="ORF">XA68_16817</name>
</gene>
<feature type="compositionally biased region" description="Polar residues" evidence="1">
    <location>
        <begin position="81"/>
        <end position="96"/>
    </location>
</feature>
<reference evidence="2 3" key="1">
    <citation type="journal article" date="2015" name="BMC Genomics">
        <title>Gene expression during zombie ant biting behavior reflects the complexity underlying fungal parasitic behavioral manipulation.</title>
        <authorList>
            <person name="de Bekker C."/>
            <person name="Ohm R.A."/>
            <person name="Loreto R.G."/>
            <person name="Sebastian A."/>
            <person name="Albert I."/>
            <person name="Merrow M."/>
            <person name="Brachmann A."/>
            <person name="Hughes D.P."/>
        </authorList>
    </citation>
    <scope>NUCLEOTIDE SEQUENCE [LARGE SCALE GENOMIC DNA]</scope>
    <source>
        <strain evidence="2 3">SC16a</strain>
    </source>
</reference>
<feature type="compositionally biased region" description="Basic and acidic residues" evidence="1">
    <location>
        <begin position="97"/>
        <end position="112"/>
    </location>
</feature>
<comment type="caution">
    <text evidence="2">The sequence shown here is derived from an EMBL/GenBank/DDBJ whole genome shotgun (WGS) entry which is preliminary data.</text>
</comment>
<sequence>MLSDYRTTKPDSLACVTSRLSGTAGGHEQVKPVQRPLLVAQPAEAASRERWRHQLGPSARDAGGSTGGMNDQEGVPLAASANESLDGNGTMQQNASCDRRPAAHVIRHEAESAQKGGRASLSRGQTPPCITRGAGRRKAARTRSGRGNEPTMAS</sequence>
<keyword evidence="3" id="KW-1185">Reference proteome</keyword>
<dbReference type="Proteomes" id="UP000037136">
    <property type="component" value="Unassembled WGS sequence"/>
</dbReference>
<proteinExistence type="predicted"/>
<protein>
    <submittedName>
        <fullName evidence="2">Uncharacterized protein</fullName>
    </submittedName>
</protein>
<feature type="compositionally biased region" description="Basic residues" evidence="1">
    <location>
        <begin position="134"/>
        <end position="144"/>
    </location>
</feature>